<organism evidence="2 3">
    <name type="scientific">Rhodofomes roseus</name>
    <dbReference type="NCBI Taxonomy" id="34475"/>
    <lineage>
        <taxon>Eukaryota</taxon>
        <taxon>Fungi</taxon>
        <taxon>Dikarya</taxon>
        <taxon>Basidiomycota</taxon>
        <taxon>Agaricomycotina</taxon>
        <taxon>Agaricomycetes</taxon>
        <taxon>Polyporales</taxon>
        <taxon>Rhodofomes</taxon>
    </lineage>
</organism>
<evidence type="ECO:0000313" key="3">
    <source>
        <dbReference type="Proteomes" id="UP000814176"/>
    </source>
</evidence>
<protein>
    <recommendedName>
        <fullName evidence="4">Secreted protein</fullName>
    </recommendedName>
</protein>
<comment type="caution">
    <text evidence="2">The sequence shown here is derived from an EMBL/GenBank/DDBJ whole genome shotgun (WGS) entry which is preliminary data.</text>
</comment>
<dbReference type="Proteomes" id="UP000814176">
    <property type="component" value="Unassembled WGS sequence"/>
</dbReference>
<feature type="chain" id="PRO_5046064691" description="Secreted protein" evidence="1">
    <location>
        <begin position="16"/>
        <end position="93"/>
    </location>
</feature>
<keyword evidence="3" id="KW-1185">Reference proteome</keyword>
<evidence type="ECO:0008006" key="4">
    <source>
        <dbReference type="Google" id="ProtNLM"/>
    </source>
</evidence>
<accession>A0ABQ8K6T6</accession>
<proteinExistence type="predicted"/>
<dbReference type="EMBL" id="JADCUA010000020">
    <property type="protein sequence ID" value="KAH9832913.1"/>
    <property type="molecule type" value="Genomic_DNA"/>
</dbReference>
<reference evidence="2 3" key="1">
    <citation type="journal article" date="2021" name="Environ. Microbiol.">
        <title>Gene family expansions and transcriptome signatures uncover fungal adaptations to wood decay.</title>
        <authorList>
            <person name="Hage H."/>
            <person name="Miyauchi S."/>
            <person name="Viragh M."/>
            <person name="Drula E."/>
            <person name="Min B."/>
            <person name="Chaduli D."/>
            <person name="Navarro D."/>
            <person name="Favel A."/>
            <person name="Norest M."/>
            <person name="Lesage-Meessen L."/>
            <person name="Balint B."/>
            <person name="Merenyi Z."/>
            <person name="de Eugenio L."/>
            <person name="Morin E."/>
            <person name="Martinez A.T."/>
            <person name="Baldrian P."/>
            <person name="Stursova M."/>
            <person name="Martinez M.J."/>
            <person name="Novotny C."/>
            <person name="Magnuson J.K."/>
            <person name="Spatafora J.W."/>
            <person name="Maurice S."/>
            <person name="Pangilinan J."/>
            <person name="Andreopoulos W."/>
            <person name="LaButti K."/>
            <person name="Hundley H."/>
            <person name="Na H."/>
            <person name="Kuo A."/>
            <person name="Barry K."/>
            <person name="Lipzen A."/>
            <person name="Henrissat B."/>
            <person name="Riley R."/>
            <person name="Ahrendt S."/>
            <person name="Nagy L.G."/>
            <person name="Grigoriev I.V."/>
            <person name="Martin F."/>
            <person name="Rosso M.N."/>
        </authorList>
    </citation>
    <scope>NUCLEOTIDE SEQUENCE [LARGE SCALE GENOMIC DNA]</scope>
    <source>
        <strain evidence="2 3">CIRM-BRFM 1785</strain>
    </source>
</reference>
<dbReference type="GeneID" id="71997985"/>
<feature type="signal peptide" evidence="1">
    <location>
        <begin position="1"/>
        <end position="15"/>
    </location>
</feature>
<keyword evidence="1" id="KW-0732">Signal</keyword>
<evidence type="ECO:0000313" key="2">
    <source>
        <dbReference type="EMBL" id="KAH9832913.1"/>
    </source>
</evidence>
<sequence length="93" mass="10461">MASLVFCGLSPCVEATVQTAQVNNAHDQYDTAGVIPISRRLIVEQLYPVPTPFCHFSLRCCALREDFSVPSLDLHRTWLLTCSVHLHRPVRLV</sequence>
<evidence type="ECO:0000256" key="1">
    <source>
        <dbReference type="SAM" id="SignalP"/>
    </source>
</evidence>
<name>A0ABQ8K6T6_9APHY</name>
<gene>
    <name evidence="2" type="ORF">C8Q71DRAFT_243892</name>
</gene>
<dbReference type="RefSeq" id="XP_047775679.1">
    <property type="nucleotide sequence ID" value="XM_047917253.1"/>
</dbReference>